<dbReference type="RefSeq" id="WP_163651365.1">
    <property type="nucleotide sequence ID" value="NZ_JAAGRN010000001.1"/>
</dbReference>
<reference evidence="11" key="1">
    <citation type="submission" date="2020-02" db="EMBL/GenBank/DDBJ databases">
        <authorList>
            <person name="Chen W.-M."/>
        </authorList>
    </citation>
    <scope>NUCLEOTIDE SEQUENCE</scope>
    <source>
        <strain evidence="11">NBD-18</strain>
    </source>
</reference>
<keyword evidence="6 11" id="KW-0418">Kinase</keyword>
<feature type="transmembrane region" description="Helical" evidence="9">
    <location>
        <begin position="294"/>
        <end position="312"/>
    </location>
</feature>
<evidence type="ECO:0000256" key="3">
    <source>
        <dbReference type="ARBA" id="ARBA00022553"/>
    </source>
</evidence>
<dbReference type="AlphaFoldDB" id="A0A6B2QVI8"/>
<comment type="caution">
    <text evidence="11">The sequence shown here is derived from an EMBL/GenBank/DDBJ whole genome shotgun (WGS) entry which is preliminary data.</text>
</comment>
<keyword evidence="8" id="KW-0902">Two-component regulatory system</keyword>
<keyword evidence="7" id="KW-0067">ATP-binding</keyword>
<dbReference type="InterPro" id="IPR005467">
    <property type="entry name" value="His_kinase_dom"/>
</dbReference>
<evidence type="ECO:0000256" key="1">
    <source>
        <dbReference type="ARBA" id="ARBA00000085"/>
    </source>
</evidence>
<gene>
    <name evidence="11" type="ORF">G3I67_02500</name>
</gene>
<evidence type="ECO:0000256" key="2">
    <source>
        <dbReference type="ARBA" id="ARBA00012438"/>
    </source>
</evidence>
<dbReference type="Gene3D" id="1.10.287.130">
    <property type="match status" value="1"/>
</dbReference>
<keyword evidence="4" id="KW-0808">Transferase</keyword>
<feature type="domain" description="Histidine kinase" evidence="10">
    <location>
        <begin position="394"/>
        <end position="608"/>
    </location>
</feature>
<dbReference type="GO" id="GO:0005524">
    <property type="term" value="F:ATP binding"/>
    <property type="evidence" value="ECO:0007669"/>
    <property type="project" value="UniProtKB-KW"/>
</dbReference>
<dbReference type="InterPro" id="IPR004358">
    <property type="entry name" value="Sig_transdc_His_kin-like_C"/>
</dbReference>
<evidence type="ECO:0000313" key="11">
    <source>
        <dbReference type="EMBL" id="NDY82092.1"/>
    </source>
</evidence>
<evidence type="ECO:0000256" key="4">
    <source>
        <dbReference type="ARBA" id="ARBA00022679"/>
    </source>
</evidence>
<keyword evidence="9" id="KW-1133">Transmembrane helix</keyword>
<evidence type="ECO:0000259" key="10">
    <source>
        <dbReference type="PROSITE" id="PS50109"/>
    </source>
</evidence>
<keyword evidence="5" id="KW-0547">Nucleotide-binding</keyword>
<dbReference type="EMBL" id="JAAGRN010000001">
    <property type="protein sequence ID" value="NDY82092.1"/>
    <property type="molecule type" value="Genomic_DNA"/>
</dbReference>
<feature type="transmembrane region" description="Helical" evidence="9">
    <location>
        <begin position="24"/>
        <end position="44"/>
    </location>
</feature>
<dbReference type="InterPro" id="IPR003661">
    <property type="entry name" value="HisK_dim/P_dom"/>
</dbReference>
<name>A0A6B2QVI8_9BURK</name>
<dbReference type="InterPro" id="IPR036890">
    <property type="entry name" value="HATPase_C_sf"/>
</dbReference>
<dbReference type="CDD" id="cd00082">
    <property type="entry name" value="HisKA"/>
    <property type="match status" value="1"/>
</dbReference>
<dbReference type="InterPro" id="IPR003594">
    <property type="entry name" value="HATPase_dom"/>
</dbReference>
<dbReference type="PANTHER" id="PTHR43065:SF10">
    <property type="entry name" value="PEROXIDE STRESS-ACTIVATED HISTIDINE KINASE MAK3"/>
    <property type="match status" value="1"/>
</dbReference>
<dbReference type="PROSITE" id="PS50109">
    <property type="entry name" value="HIS_KIN"/>
    <property type="match status" value="1"/>
</dbReference>
<sequence>MRTSKQTVLTSVSQVQTVGTSQRFVMFAAHAVLIASIALLAGCASTTSGVRTFNHPNDYANVGSLRNPLGNGFNNINIPQSISRVVYYRTGGGAFNNAATVYLNDDYHASLIPGSYSDVCVAPGPARLGTRMVDVRGQVKDGWDSVTIADLKGGQTTYVRVFEQGSKATLEPVSQAVALQELANTRLQRHTISRVQQAVACNGEAATQARFDLRADALFAFGRSDLMSMTKEGRQSLNELIQKIRDNFVAVRQIAVIGHSGLKSSIGLIVGLVFGLVHIYFGYRIWTLSNAPNVYVRVMIIISLAHGVLWLFRGMLGFFTGFHMISSQVMTNVVFVLIFVMLYTARQFIYVLMRLAATSEERKQLVELNDEKNKLIGSLLRVNKTVATGALSASVVHEVNQPLGSIKLTLQYLRLKIGKNGIDNQDLIKELNWLESEVDRAVDTVKTLRSAFQEGDANIEPCDLVSLVEFVLNLSAYDFKSHGIEVVKEFDDDCQALINASEIRQVLLNLFTNAVDALTDVDRQDRRITIHIESDDDVATISVADNGSGIDPESQTEIFDLLLTNKSHGTGLGLWLCRALLDRKKGSIEFRPAAGGGAEFLIRLPRVKD</sequence>
<keyword evidence="3" id="KW-0597">Phosphoprotein</keyword>
<dbReference type="PRINTS" id="PR00344">
    <property type="entry name" value="BCTRLSENSOR"/>
</dbReference>
<dbReference type="Pfam" id="PF02518">
    <property type="entry name" value="HATPase_c"/>
    <property type="match status" value="1"/>
</dbReference>
<keyword evidence="9" id="KW-0812">Transmembrane</keyword>
<keyword evidence="9" id="KW-0472">Membrane</keyword>
<comment type="catalytic activity">
    <reaction evidence="1">
        <text>ATP + protein L-histidine = ADP + protein N-phospho-L-histidine.</text>
        <dbReference type="EC" id="2.7.13.3"/>
    </reaction>
</comment>
<evidence type="ECO:0000256" key="8">
    <source>
        <dbReference type="ARBA" id="ARBA00023012"/>
    </source>
</evidence>
<evidence type="ECO:0000256" key="6">
    <source>
        <dbReference type="ARBA" id="ARBA00022777"/>
    </source>
</evidence>
<evidence type="ECO:0000256" key="5">
    <source>
        <dbReference type="ARBA" id="ARBA00022741"/>
    </source>
</evidence>
<evidence type="ECO:0000256" key="7">
    <source>
        <dbReference type="ARBA" id="ARBA00022840"/>
    </source>
</evidence>
<accession>A0A6B2QVI8</accession>
<proteinExistence type="predicted"/>
<dbReference type="SMART" id="SM00387">
    <property type="entry name" value="HATPase_c"/>
    <property type="match status" value="1"/>
</dbReference>
<organism evidence="11">
    <name type="scientific">Sheuella amnicola</name>
    <dbReference type="NCBI Taxonomy" id="2707330"/>
    <lineage>
        <taxon>Bacteria</taxon>
        <taxon>Pseudomonadati</taxon>
        <taxon>Pseudomonadota</taxon>
        <taxon>Betaproteobacteria</taxon>
        <taxon>Burkholderiales</taxon>
        <taxon>Alcaligenaceae</taxon>
        <taxon>Sheuella</taxon>
    </lineage>
</organism>
<feature type="transmembrane region" description="Helical" evidence="9">
    <location>
        <begin position="262"/>
        <end position="282"/>
    </location>
</feature>
<dbReference type="SUPFAM" id="SSF47384">
    <property type="entry name" value="Homodimeric domain of signal transducing histidine kinase"/>
    <property type="match status" value="1"/>
</dbReference>
<dbReference type="GO" id="GO:0000155">
    <property type="term" value="F:phosphorelay sensor kinase activity"/>
    <property type="evidence" value="ECO:0007669"/>
    <property type="project" value="InterPro"/>
</dbReference>
<protein>
    <recommendedName>
        <fullName evidence="2">histidine kinase</fullName>
        <ecNumber evidence="2">2.7.13.3</ecNumber>
    </recommendedName>
</protein>
<evidence type="ECO:0000256" key="9">
    <source>
        <dbReference type="SAM" id="Phobius"/>
    </source>
</evidence>
<dbReference type="Gene3D" id="3.30.565.10">
    <property type="entry name" value="Histidine kinase-like ATPase, C-terminal domain"/>
    <property type="match status" value="1"/>
</dbReference>
<dbReference type="SUPFAM" id="SSF55874">
    <property type="entry name" value="ATPase domain of HSP90 chaperone/DNA topoisomerase II/histidine kinase"/>
    <property type="match status" value="1"/>
</dbReference>
<dbReference type="EC" id="2.7.13.3" evidence="2"/>
<dbReference type="InterPro" id="IPR036097">
    <property type="entry name" value="HisK_dim/P_sf"/>
</dbReference>
<feature type="transmembrane region" description="Helical" evidence="9">
    <location>
        <begin position="333"/>
        <end position="353"/>
    </location>
</feature>
<dbReference type="PANTHER" id="PTHR43065">
    <property type="entry name" value="SENSOR HISTIDINE KINASE"/>
    <property type="match status" value="1"/>
</dbReference>